<dbReference type="SUPFAM" id="SSF57829">
    <property type="entry name" value="Zn-binding ribosomal proteins"/>
    <property type="match status" value="1"/>
</dbReference>
<dbReference type="HAMAP" id="MF_00294">
    <property type="entry name" value="Ribosomal_bL33"/>
    <property type="match status" value="1"/>
</dbReference>
<comment type="similarity">
    <text evidence="1 5">Belongs to the bacterial ribosomal protein bL33 family.</text>
</comment>
<dbReference type="Pfam" id="PF00471">
    <property type="entry name" value="Ribosomal_L33"/>
    <property type="match status" value="1"/>
</dbReference>
<dbReference type="Gene3D" id="2.20.28.120">
    <property type="entry name" value="Ribosomal protein L33"/>
    <property type="match status" value="1"/>
</dbReference>
<organism evidence="6 7">
    <name type="scientific">Candidatus Giovannonibacteria bacterium RIFCSPHIGHO2_02_43_13</name>
    <dbReference type="NCBI Taxonomy" id="1798330"/>
    <lineage>
        <taxon>Bacteria</taxon>
        <taxon>Candidatus Giovannoniibacteriota</taxon>
    </lineage>
</organism>
<evidence type="ECO:0000256" key="2">
    <source>
        <dbReference type="ARBA" id="ARBA00022980"/>
    </source>
</evidence>
<evidence type="ECO:0000256" key="5">
    <source>
        <dbReference type="HAMAP-Rule" id="MF_00294"/>
    </source>
</evidence>
<protein>
    <recommendedName>
        <fullName evidence="4 5">Large ribosomal subunit protein bL33</fullName>
    </recommendedName>
</protein>
<dbReference type="NCBIfam" id="TIGR01023">
    <property type="entry name" value="rpmG_bact"/>
    <property type="match status" value="1"/>
</dbReference>
<dbReference type="GO" id="GO:0006412">
    <property type="term" value="P:translation"/>
    <property type="evidence" value="ECO:0007669"/>
    <property type="project" value="UniProtKB-UniRule"/>
</dbReference>
<dbReference type="InterPro" id="IPR038584">
    <property type="entry name" value="Ribosomal_bL33_sf"/>
</dbReference>
<accession>A0A1F5WT32</accession>
<dbReference type="GO" id="GO:0005737">
    <property type="term" value="C:cytoplasm"/>
    <property type="evidence" value="ECO:0007669"/>
    <property type="project" value="UniProtKB-ARBA"/>
</dbReference>
<evidence type="ECO:0000313" key="6">
    <source>
        <dbReference type="EMBL" id="OGF78790.1"/>
    </source>
</evidence>
<keyword evidence="3 5" id="KW-0687">Ribonucleoprotein</keyword>
<dbReference type="GO" id="GO:1990904">
    <property type="term" value="C:ribonucleoprotein complex"/>
    <property type="evidence" value="ECO:0007669"/>
    <property type="project" value="UniProtKB-KW"/>
</dbReference>
<comment type="caution">
    <text evidence="6">The sequence shown here is derived from an EMBL/GenBank/DDBJ whole genome shotgun (WGS) entry which is preliminary data.</text>
</comment>
<evidence type="ECO:0000256" key="3">
    <source>
        <dbReference type="ARBA" id="ARBA00023274"/>
    </source>
</evidence>
<dbReference type="GO" id="GO:0003735">
    <property type="term" value="F:structural constituent of ribosome"/>
    <property type="evidence" value="ECO:0007669"/>
    <property type="project" value="InterPro"/>
</dbReference>
<dbReference type="InterPro" id="IPR001705">
    <property type="entry name" value="Ribosomal_bL33"/>
</dbReference>
<dbReference type="EMBL" id="MFHI01000019">
    <property type="protein sequence ID" value="OGF78790.1"/>
    <property type="molecule type" value="Genomic_DNA"/>
</dbReference>
<name>A0A1F5WT32_9BACT</name>
<keyword evidence="2 5" id="KW-0689">Ribosomal protein</keyword>
<evidence type="ECO:0000313" key="7">
    <source>
        <dbReference type="Proteomes" id="UP000178425"/>
    </source>
</evidence>
<dbReference type="Proteomes" id="UP000178425">
    <property type="component" value="Unassembled WGS sequence"/>
</dbReference>
<gene>
    <name evidence="5" type="primary">rpmG</name>
    <name evidence="6" type="ORF">A2W54_04140</name>
</gene>
<dbReference type="AlphaFoldDB" id="A0A1F5WT32"/>
<dbReference type="GO" id="GO:0005840">
    <property type="term" value="C:ribosome"/>
    <property type="evidence" value="ECO:0007669"/>
    <property type="project" value="UniProtKB-KW"/>
</dbReference>
<proteinExistence type="inferred from homology"/>
<reference evidence="6 7" key="1">
    <citation type="journal article" date="2016" name="Nat. Commun.">
        <title>Thousands of microbial genomes shed light on interconnected biogeochemical processes in an aquifer system.</title>
        <authorList>
            <person name="Anantharaman K."/>
            <person name="Brown C.T."/>
            <person name="Hug L.A."/>
            <person name="Sharon I."/>
            <person name="Castelle C.J."/>
            <person name="Probst A.J."/>
            <person name="Thomas B.C."/>
            <person name="Singh A."/>
            <person name="Wilkins M.J."/>
            <person name="Karaoz U."/>
            <person name="Brodie E.L."/>
            <person name="Williams K.H."/>
            <person name="Hubbard S.S."/>
            <person name="Banfield J.F."/>
        </authorList>
    </citation>
    <scope>NUCLEOTIDE SEQUENCE [LARGE SCALE GENOMIC DNA]</scope>
</reference>
<evidence type="ECO:0000256" key="4">
    <source>
        <dbReference type="ARBA" id="ARBA00035176"/>
    </source>
</evidence>
<dbReference type="NCBIfam" id="NF001764">
    <property type="entry name" value="PRK00504.1"/>
    <property type="match status" value="1"/>
</dbReference>
<dbReference type="InterPro" id="IPR011332">
    <property type="entry name" value="Ribosomal_zn-bd"/>
</dbReference>
<evidence type="ECO:0000256" key="1">
    <source>
        <dbReference type="ARBA" id="ARBA00007596"/>
    </source>
</evidence>
<sequence length="52" mass="6368">MSQDNLIKLQCQSCKRVGYWTSKNRKKVERKIELAKFCKWCRKHTKHKESKK</sequence>
<dbReference type="NCBIfam" id="NF001860">
    <property type="entry name" value="PRK00595.1"/>
    <property type="match status" value="1"/>
</dbReference>